<evidence type="ECO:0000313" key="3">
    <source>
        <dbReference type="Proteomes" id="UP000572817"/>
    </source>
</evidence>
<dbReference type="Proteomes" id="UP000572817">
    <property type="component" value="Unassembled WGS sequence"/>
</dbReference>
<accession>A0A8H4IVA2</accession>
<evidence type="ECO:0000256" key="1">
    <source>
        <dbReference type="SAM" id="SignalP"/>
    </source>
</evidence>
<organism evidence="2 3">
    <name type="scientific">Botryosphaeria dothidea</name>
    <dbReference type="NCBI Taxonomy" id="55169"/>
    <lineage>
        <taxon>Eukaryota</taxon>
        <taxon>Fungi</taxon>
        <taxon>Dikarya</taxon>
        <taxon>Ascomycota</taxon>
        <taxon>Pezizomycotina</taxon>
        <taxon>Dothideomycetes</taxon>
        <taxon>Dothideomycetes incertae sedis</taxon>
        <taxon>Botryosphaeriales</taxon>
        <taxon>Botryosphaeriaceae</taxon>
        <taxon>Botryosphaeria</taxon>
    </lineage>
</organism>
<evidence type="ECO:0000313" key="2">
    <source>
        <dbReference type="EMBL" id="KAF4306953.1"/>
    </source>
</evidence>
<dbReference type="AlphaFoldDB" id="A0A8H4IVA2"/>
<sequence>MRFLYFLSASSALVAAAPGYIPSENKDAIPKDSEFRKHTDLITNEQAKEAVEKMWPEGKEDADCLFWTGFPQGTEDGWMDQFKEKIKSKTGRDTVWFNEVIPRGWLSGWQMFLEDKYRQTVINRLSFAFADRCKGQTAWLLIPKGADTNDPYKGTSRKTPAVWVLFEQPTLTIVPKLKEIKRIDLDHMEEDIDSEETAFWKEGDGPIGEWKMPDDLPPTSY</sequence>
<reference evidence="2" key="1">
    <citation type="submission" date="2020-04" db="EMBL/GenBank/DDBJ databases">
        <title>Genome Assembly and Annotation of Botryosphaeria dothidea sdau 11-99, a Latent Pathogen of Apple Fruit Ring Rot in China.</title>
        <authorList>
            <person name="Yu C."/>
            <person name="Diao Y."/>
            <person name="Lu Q."/>
            <person name="Zhao J."/>
            <person name="Cui S."/>
            <person name="Peng C."/>
            <person name="He B."/>
            <person name="Liu H."/>
        </authorList>
    </citation>
    <scope>NUCLEOTIDE SEQUENCE [LARGE SCALE GENOMIC DNA]</scope>
    <source>
        <strain evidence="2">Sdau11-99</strain>
    </source>
</reference>
<proteinExistence type="predicted"/>
<feature type="chain" id="PRO_5034849087" evidence="1">
    <location>
        <begin position="17"/>
        <end position="221"/>
    </location>
</feature>
<dbReference type="EMBL" id="WWBZ02000033">
    <property type="protein sequence ID" value="KAF4306953.1"/>
    <property type="molecule type" value="Genomic_DNA"/>
</dbReference>
<keyword evidence="1" id="KW-0732">Signal</keyword>
<gene>
    <name evidence="2" type="ORF">GTA08_BOTSDO06011</name>
</gene>
<keyword evidence="3" id="KW-1185">Reference proteome</keyword>
<comment type="caution">
    <text evidence="2">The sequence shown here is derived from an EMBL/GenBank/DDBJ whole genome shotgun (WGS) entry which is preliminary data.</text>
</comment>
<name>A0A8H4IVA2_9PEZI</name>
<feature type="signal peptide" evidence="1">
    <location>
        <begin position="1"/>
        <end position="16"/>
    </location>
</feature>
<protein>
    <submittedName>
        <fullName evidence="2">Uncharacterized protein</fullName>
    </submittedName>
</protein>